<keyword evidence="9" id="KW-1185">Reference proteome</keyword>
<dbReference type="Proteomes" id="UP000826725">
    <property type="component" value="Chromosome"/>
</dbReference>
<keyword evidence="1 6" id="KW-0597">Phosphoprotein</keyword>
<dbReference type="PANTHER" id="PTHR44591:SF18">
    <property type="entry name" value="REGULATORY PROTEIN"/>
    <property type="match status" value="1"/>
</dbReference>
<feature type="domain" description="Response regulatory" evidence="7">
    <location>
        <begin position="3"/>
        <end position="115"/>
    </location>
</feature>
<protein>
    <submittedName>
        <fullName evidence="8">Two-component system response regulator</fullName>
    </submittedName>
</protein>
<dbReference type="CDD" id="cd17554">
    <property type="entry name" value="REC_TrrA-like"/>
    <property type="match status" value="1"/>
</dbReference>
<evidence type="ECO:0000256" key="2">
    <source>
        <dbReference type="ARBA" id="ARBA00023012"/>
    </source>
</evidence>
<accession>A0A8D5FI01</accession>
<dbReference type="GO" id="GO:0000160">
    <property type="term" value="P:phosphorelay signal transduction system"/>
    <property type="evidence" value="ECO:0007669"/>
    <property type="project" value="UniProtKB-KW"/>
</dbReference>
<dbReference type="PROSITE" id="PS50110">
    <property type="entry name" value="RESPONSE_REGULATORY"/>
    <property type="match status" value="1"/>
</dbReference>
<keyword evidence="5" id="KW-0804">Transcription</keyword>
<evidence type="ECO:0000256" key="1">
    <source>
        <dbReference type="ARBA" id="ARBA00022553"/>
    </source>
</evidence>
<dbReference type="SMART" id="SM00448">
    <property type="entry name" value="REC"/>
    <property type="match status" value="1"/>
</dbReference>
<feature type="modified residue" description="4-aspartylphosphate" evidence="6">
    <location>
        <position position="52"/>
    </location>
</feature>
<evidence type="ECO:0000313" key="8">
    <source>
        <dbReference type="EMBL" id="BCL60976.1"/>
    </source>
</evidence>
<dbReference type="RefSeq" id="WP_228857050.1">
    <property type="nucleotide sequence ID" value="NZ_AP024086.1"/>
</dbReference>
<gene>
    <name evidence="8" type="ORF">DGMP_16690</name>
</gene>
<evidence type="ECO:0000256" key="4">
    <source>
        <dbReference type="ARBA" id="ARBA00023125"/>
    </source>
</evidence>
<evidence type="ECO:0000256" key="6">
    <source>
        <dbReference type="PROSITE-ProRule" id="PRU00169"/>
    </source>
</evidence>
<name>A0A8D5FI01_9BACT</name>
<dbReference type="AlphaFoldDB" id="A0A8D5FI01"/>
<dbReference type="EMBL" id="AP024086">
    <property type="protein sequence ID" value="BCL60976.1"/>
    <property type="molecule type" value="Genomic_DNA"/>
</dbReference>
<organism evidence="8 9">
    <name type="scientific">Desulfomarina profundi</name>
    <dbReference type="NCBI Taxonomy" id="2772557"/>
    <lineage>
        <taxon>Bacteria</taxon>
        <taxon>Pseudomonadati</taxon>
        <taxon>Thermodesulfobacteriota</taxon>
        <taxon>Desulfobulbia</taxon>
        <taxon>Desulfobulbales</taxon>
        <taxon>Desulfobulbaceae</taxon>
        <taxon>Desulfomarina</taxon>
    </lineage>
</organism>
<keyword evidence="3" id="KW-0805">Transcription regulation</keyword>
<proteinExistence type="predicted"/>
<dbReference type="InterPro" id="IPR050595">
    <property type="entry name" value="Bact_response_regulator"/>
</dbReference>
<keyword evidence="4" id="KW-0238">DNA-binding</keyword>
<dbReference type="InterPro" id="IPR001789">
    <property type="entry name" value="Sig_transdc_resp-reg_receiver"/>
</dbReference>
<evidence type="ECO:0000313" key="9">
    <source>
        <dbReference type="Proteomes" id="UP000826725"/>
    </source>
</evidence>
<sequence length="119" mass="13530">MKRILLVDDEENIQIVYREEFEDDGYEVISAMNGMEGLEKFSANRPDIVILDIQMPEMNGIEVLRKMKMLDPSVPVILSSAYQEFKRDLGSWASDAYIVKSGDISELKNAVGKLLGEER</sequence>
<evidence type="ECO:0000256" key="5">
    <source>
        <dbReference type="ARBA" id="ARBA00023163"/>
    </source>
</evidence>
<dbReference type="GO" id="GO:0003677">
    <property type="term" value="F:DNA binding"/>
    <property type="evidence" value="ECO:0007669"/>
    <property type="project" value="UniProtKB-KW"/>
</dbReference>
<reference evidence="8" key="1">
    <citation type="submission" date="2020-09" db="EMBL/GenBank/DDBJ databases">
        <title>Desulfogranum mesoprofundum gen. nov., sp. nov., a novel mesophilic, sulfate-reducing chemolithoautotroph isolated from a deep-sea hydrothermal vent chimney in the Suiyo Seamount.</title>
        <authorList>
            <person name="Hashimoto Y."/>
            <person name="Nakagawa S."/>
        </authorList>
    </citation>
    <scope>NUCLEOTIDE SEQUENCE</scope>
    <source>
        <strain evidence="8">KT2</strain>
    </source>
</reference>
<dbReference type="FunFam" id="3.40.50.2300:FF:000001">
    <property type="entry name" value="DNA-binding response regulator PhoB"/>
    <property type="match status" value="1"/>
</dbReference>
<dbReference type="Pfam" id="PF00072">
    <property type="entry name" value="Response_reg"/>
    <property type="match status" value="1"/>
</dbReference>
<dbReference type="PANTHER" id="PTHR44591">
    <property type="entry name" value="STRESS RESPONSE REGULATOR PROTEIN 1"/>
    <property type="match status" value="1"/>
</dbReference>
<dbReference type="KEGG" id="dbk:DGMP_16690"/>
<evidence type="ECO:0000256" key="3">
    <source>
        <dbReference type="ARBA" id="ARBA00023015"/>
    </source>
</evidence>
<keyword evidence="2" id="KW-0902">Two-component regulatory system</keyword>
<evidence type="ECO:0000259" key="7">
    <source>
        <dbReference type="PROSITE" id="PS50110"/>
    </source>
</evidence>